<feature type="transmembrane region" description="Helical" evidence="1">
    <location>
        <begin position="96"/>
        <end position="117"/>
    </location>
</feature>
<dbReference type="Pfam" id="PF10326">
    <property type="entry name" value="7TM_GPCR_Str"/>
    <property type="match status" value="1"/>
</dbReference>
<name>A0ABR1DL20_NECAM</name>
<organism evidence="2 3">
    <name type="scientific">Necator americanus</name>
    <name type="common">Human hookworm</name>
    <dbReference type="NCBI Taxonomy" id="51031"/>
    <lineage>
        <taxon>Eukaryota</taxon>
        <taxon>Metazoa</taxon>
        <taxon>Ecdysozoa</taxon>
        <taxon>Nematoda</taxon>
        <taxon>Chromadorea</taxon>
        <taxon>Rhabditida</taxon>
        <taxon>Rhabditina</taxon>
        <taxon>Rhabditomorpha</taxon>
        <taxon>Strongyloidea</taxon>
        <taxon>Ancylostomatidae</taxon>
        <taxon>Bunostominae</taxon>
        <taxon>Necator</taxon>
    </lineage>
</organism>
<keyword evidence="1" id="KW-0472">Membrane</keyword>
<dbReference type="PANTHER" id="PTHR47758:SF4">
    <property type="entry name" value="SERPENTINE RECEPTOR, CLASS M"/>
    <property type="match status" value="1"/>
</dbReference>
<feature type="transmembrane region" description="Helical" evidence="1">
    <location>
        <begin position="163"/>
        <end position="185"/>
    </location>
</feature>
<evidence type="ECO:0000256" key="1">
    <source>
        <dbReference type="SAM" id="Phobius"/>
    </source>
</evidence>
<feature type="transmembrane region" description="Helical" evidence="1">
    <location>
        <begin position="7"/>
        <end position="30"/>
    </location>
</feature>
<evidence type="ECO:0000313" key="2">
    <source>
        <dbReference type="EMBL" id="KAK6751160.1"/>
    </source>
</evidence>
<reference evidence="2 3" key="1">
    <citation type="submission" date="2023-08" db="EMBL/GenBank/DDBJ databases">
        <title>A Necator americanus chromosomal reference genome.</title>
        <authorList>
            <person name="Ilik V."/>
            <person name="Petrzelkova K.J."/>
            <person name="Pardy F."/>
            <person name="Fuh T."/>
            <person name="Niatou-Singa F.S."/>
            <person name="Gouil Q."/>
            <person name="Baker L."/>
            <person name="Ritchie M.E."/>
            <person name="Jex A.R."/>
            <person name="Gazzola D."/>
            <person name="Li H."/>
            <person name="Toshio Fujiwara R."/>
            <person name="Zhan B."/>
            <person name="Aroian R.V."/>
            <person name="Pafco B."/>
            <person name="Schwarz E.M."/>
        </authorList>
    </citation>
    <scope>NUCLEOTIDE SEQUENCE [LARGE SCALE GENOMIC DNA]</scope>
    <source>
        <strain evidence="2 3">Aroian</strain>
        <tissue evidence="2">Whole animal</tissue>
    </source>
</reference>
<sequence>MGPYKYMMIVSAVLDLLFSVVCIVATPTFAAMEEMSSLLIVEGGVFLPTFWAMLALIFFVFLLCQTIATPPCLFVFRYLQICKAKFIAEHYRSLRYLLIVPLFISTSTSALICLAAWPSQSEIAYFREIAINFDIQRDATFLAATLKNDEGFEDPFDYAQSKIMLVASIYLIVVMVSALTIMLYCTKRILKAARESFSKKTRKLQMQLHKTLIAQSGVKKSPHVTVEQDNGRYQGAKDASSLVLRLM</sequence>
<protein>
    <recommendedName>
        <fullName evidence="4">G-protein coupled receptors family 1 profile domain-containing protein</fullName>
    </recommendedName>
</protein>
<keyword evidence="3" id="KW-1185">Reference proteome</keyword>
<dbReference type="InterPro" id="IPR019428">
    <property type="entry name" value="7TM_GPCR_serpentine_rcpt_Str"/>
</dbReference>
<accession>A0ABR1DL20</accession>
<keyword evidence="1" id="KW-0812">Transmembrane</keyword>
<proteinExistence type="predicted"/>
<gene>
    <name evidence="2" type="primary">Necator_chrIV.g16168</name>
    <name evidence="2" type="ORF">RB195_002872</name>
</gene>
<comment type="caution">
    <text evidence="2">The sequence shown here is derived from an EMBL/GenBank/DDBJ whole genome shotgun (WGS) entry which is preliminary data.</text>
</comment>
<feature type="transmembrane region" description="Helical" evidence="1">
    <location>
        <begin position="50"/>
        <end position="76"/>
    </location>
</feature>
<dbReference type="EMBL" id="JAVFWL010000004">
    <property type="protein sequence ID" value="KAK6751160.1"/>
    <property type="molecule type" value="Genomic_DNA"/>
</dbReference>
<dbReference type="SUPFAM" id="SSF81321">
    <property type="entry name" value="Family A G protein-coupled receptor-like"/>
    <property type="match status" value="1"/>
</dbReference>
<evidence type="ECO:0000313" key="3">
    <source>
        <dbReference type="Proteomes" id="UP001303046"/>
    </source>
</evidence>
<keyword evidence="1" id="KW-1133">Transmembrane helix</keyword>
<dbReference type="Gene3D" id="1.20.1070.10">
    <property type="entry name" value="Rhodopsin 7-helix transmembrane proteins"/>
    <property type="match status" value="1"/>
</dbReference>
<dbReference type="Proteomes" id="UP001303046">
    <property type="component" value="Unassembled WGS sequence"/>
</dbReference>
<evidence type="ECO:0008006" key="4">
    <source>
        <dbReference type="Google" id="ProtNLM"/>
    </source>
</evidence>
<dbReference type="PANTHER" id="PTHR47758">
    <property type="entry name" value="SERPENTINE RECEPTOR, CLASS M-RELATED"/>
    <property type="match status" value="1"/>
</dbReference>